<dbReference type="InterPro" id="IPR010982">
    <property type="entry name" value="Lambda_DNA-bd_dom_sf"/>
</dbReference>
<keyword evidence="2" id="KW-1185">Reference proteome</keyword>
<evidence type="ECO:0000313" key="2">
    <source>
        <dbReference type="Proteomes" id="UP000243207"/>
    </source>
</evidence>
<protein>
    <recommendedName>
        <fullName evidence="3">Helix-turn-helix domain-containing protein</fullName>
    </recommendedName>
</protein>
<dbReference type="STRING" id="487184.SAMN05216421_1085"/>
<accession>A0A1H1Q981</accession>
<dbReference type="EMBL" id="LT629736">
    <property type="protein sequence ID" value="SDS19995.1"/>
    <property type="molecule type" value="Genomic_DNA"/>
</dbReference>
<evidence type="ECO:0008006" key="3">
    <source>
        <dbReference type="Google" id="ProtNLM"/>
    </source>
</evidence>
<reference evidence="2" key="1">
    <citation type="submission" date="2016-10" db="EMBL/GenBank/DDBJ databases">
        <authorList>
            <person name="Varghese N."/>
            <person name="Submissions S."/>
        </authorList>
    </citation>
    <scope>NUCLEOTIDE SEQUENCE [LARGE SCALE GENOMIC DNA]</scope>
    <source>
        <strain evidence="2">NRRL B-51270</strain>
    </source>
</reference>
<name>A0A1H1Q981_9GAMM</name>
<dbReference type="AlphaFoldDB" id="A0A1H1Q981"/>
<proteinExistence type="predicted"/>
<sequence>MSSIKLAIQKAGGPARAAQLCGISSRAIYKWISSGSLPRTEYTGETDYAQRLAAASEGAFTAEWLLEEASPSKAA</sequence>
<evidence type="ECO:0000313" key="1">
    <source>
        <dbReference type="EMBL" id="SDS19995.1"/>
    </source>
</evidence>
<dbReference type="Gene3D" id="1.10.260.40">
    <property type="entry name" value="lambda repressor-like DNA-binding domains"/>
    <property type="match status" value="1"/>
</dbReference>
<dbReference type="GO" id="GO:0003677">
    <property type="term" value="F:DNA binding"/>
    <property type="evidence" value="ECO:0007669"/>
    <property type="project" value="InterPro"/>
</dbReference>
<dbReference type="Proteomes" id="UP000243207">
    <property type="component" value="Chromosome I"/>
</dbReference>
<organism evidence="1 2">
    <name type="scientific">Halopseudomonas xinjiangensis</name>
    <dbReference type="NCBI Taxonomy" id="487184"/>
    <lineage>
        <taxon>Bacteria</taxon>
        <taxon>Pseudomonadati</taxon>
        <taxon>Pseudomonadota</taxon>
        <taxon>Gammaproteobacteria</taxon>
        <taxon>Pseudomonadales</taxon>
        <taxon>Pseudomonadaceae</taxon>
        <taxon>Halopseudomonas</taxon>
    </lineage>
</organism>
<dbReference type="SUPFAM" id="SSF47413">
    <property type="entry name" value="lambda repressor-like DNA-binding domains"/>
    <property type="match status" value="1"/>
</dbReference>
<dbReference type="OrthoDB" id="5917957at2"/>
<gene>
    <name evidence="1" type="ORF">SAMN05216421_1085</name>
</gene>
<dbReference type="RefSeq" id="WP_093392194.1">
    <property type="nucleotide sequence ID" value="NZ_LT629736.1"/>
</dbReference>